<keyword evidence="2" id="KW-1185">Reference proteome</keyword>
<organism evidence="1 2">
    <name type="scientific">Hypoxylon rubiginosum</name>
    <dbReference type="NCBI Taxonomy" id="110542"/>
    <lineage>
        <taxon>Eukaryota</taxon>
        <taxon>Fungi</taxon>
        <taxon>Dikarya</taxon>
        <taxon>Ascomycota</taxon>
        <taxon>Pezizomycotina</taxon>
        <taxon>Sordariomycetes</taxon>
        <taxon>Xylariomycetidae</taxon>
        <taxon>Xylariales</taxon>
        <taxon>Hypoxylaceae</taxon>
        <taxon>Hypoxylon</taxon>
    </lineage>
</organism>
<dbReference type="Proteomes" id="UP001497680">
    <property type="component" value="Unassembled WGS sequence"/>
</dbReference>
<accession>A0ACC0DD72</accession>
<gene>
    <name evidence="1" type="ORF">F4821DRAFT_255763</name>
</gene>
<name>A0ACC0DD72_9PEZI</name>
<evidence type="ECO:0000313" key="1">
    <source>
        <dbReference type="EMBL" id="KAI6090522.1"/>
    </source>
</evidence>
<proteinExistence type="predicted"/>
<comment type="caution">
    <text evidence="1">The sequence shown here is derived from an EMBL/GenBank/DDBJ whole genome shotgun (WGS) entry which is preliminary data.</text>
</comment>
<protein>
    <submittedName>
        <fullName evidence="1">Ribosomal protein S18</fullName>
    </submittedName>
</protein>
<keyword evidence="1" id="KW-0687">Ribonucleoprotein</keyword>
<keyword evidence="1" id="KW-0689">Ribosomal protein</keyword>
<sequence length="229" mass="26211">MPPRIPILTAIRHPQNHFRSQTAGIATTSPSQSIRRDVQTTTSSLLNIDDSISSSSSPSSSSNYNSRPNPTHSASDIYEAMRSRTLKRKTTMDDVNKNVRHDDYARQMTRRWNVGEVYAPHDLSPSEMAKWRRNQARKKDLVDMLGLRPLDMYRNFSVISEFMTSHGRIKKSVETGLRPPNQRKMAKAIRRAIGLGIHPSVHHHPELLMRDMHRIGTQNIASIKKDYKM</sequence>
<dbReference type="EMBL" id="MU394290">
    <property type="protein sequence ID" value="KAI6090522.1"/>
    <property type="molecule type" value="Genomic_DNA"/>
</dbReference>
<evidence type="ECO:0000313" key="2">
    <source>
        <dbReference type="Proteomes" id="UP001497680"/>
    </source>
</evidence>
<reference evidence="1 2" key="1">
    <citation type="journal article" date="2022" name="New Phytol.">
        <title>Ecological generalism drives hyperdiversity of secondary metabolite gene clusters in xylarialean endophytes.</title>
        <authorList>
            <person name="Franco M.E.E."/>
            <person name="Wisecaver J.H."/>
            <person name="Arnold A.E."/>
            <person name="Ju Y.M."/>
            <person name="Slot J.C."/>
            <person name="Ahrendt S."/>
            <person name="Moore L.P."/>
            <person name="Eastman K.E."/>
            <person name="Scott K."/>
            <person name="Konkel Z."/>
            <person name="Mondo S.J."/>
            <person name="Kuo A."/>
            <person name="Hayes R.D."/>
            <person name="Haridas S."/>
            <person name="Andreopoulos B."/>
            <person name="Riley R."/>
            <person name="LaButti K."/>
            <person name="Pangilinan J."/>
            <person name="Lipzen A."/>
            <person name="Amirebrahimi M."/>
            <person name="Yan J."/>
            <person name="Adam C."/>
            <person name="Keymanesh K."/>
            <person name="Ng V."/>
            <person name="Louie K."/>
            <person name="Northen T."/>
            <person name="Drula E."/>
            <person name="Henrissat B."/>
            <person name="Hsieh H.M."/>
            <person name="Youens-Clark K."/>
            <person name="Lutzoni F."/>
            <person name="Miadlikowska J."/>
            <person name="Eastwood D.C."/>
            <person name="Hamelin R.C."/>
            <person name="Grigoriev I.V."/>
            <person name="U'Ren J.M."/>
        </authorList>
    </citation>
    <scope>NUCLEOTIDE SEQUENCE [LARGE SCALE GENOMIC DNA]</scope>
    <source>
        <strain evidence="1 2">ER1909</strain>
    </source>
</reference>